<comment type="caution">
    <text evidence="3">The sequence shown here is derived from an EMBL/GenBank/DDBJ whole genome shotgun (WGS) entry which is preliminary data.</text>
</comment>
<evidence type="ECO:0000256" key="1">
    <source>
        <dbReference type="SAM" id="Phobius"/>
    </source>
</evidence>
<dbReference type="SUPFAM" id="SSF55874">
    <property type="entry name" value="ATPase domain of HSP90 chaperone/DNA topoisomerase II/histidine kinase"/>
    <property type="match status" value="1"/>
</dbReference>
<feature type="transmembrane region" description="Helical" evidence="1">
    <location>
        <begin position="9"/>
        <end position="26"/>
    </location>
</feature>
<keyword evidence="1" id="KW-0812">Transmembrane</keyword>
<dbReference type="InterPro" id="IPR050640">
    <property type="entry name" value="Bact_2-comp_sensor_kinase"/>
</dbReference>
<feature type="transmembrane region" description="Helical" evidence="1">
    <location>
        <begin position="65"/>
        <end position="85"/>
    </location>
</feature>
<name>A0A4Q0M4A0_9SPHI</name>
<keyword evidence="1" id="KW-1133">Transmembrane helix</keyword>
<dbReference type="PANTHER" id="PTHR34220">
    <property type="entry name" value="SENSOR HISTIDINE KINASE YPDA"/>
    <property type="match status" value="1"/>
</dbReference>
<accession>A0A4Q0M4A0</accession>
<organism evidence="3 4">
    <name type="scientific">Arcticibacter tournemirensis</name>
    <dbReference type="NCBI Taxonomy" id="699437"/>
    <lineage>
        <taxon>Bacteria</taxon>
        <taxon>Pseudomonadati</taxon>
        <taxon>Bacteroidota</taxon>
        <taxon>Sphingobacteriia</taxon>
        <taxon>Sphingobacteriales</taxon>
        <taxon>Sphingobacteriaceae</taxon>
        <taxon>Arcticibacter</taxon>
    </lineage>
</organism>
<dbReference type="AlphaFoldDB" id="A0A4Q0M4A0"/>
<feature type="transmembrane region" description="Helical" evidence="1">
    <location>
        <begin position="32"/>
        <end position="56"/>
    </location>
</feature>
<evidence type="ECO:0000313" key="4">
    <source>
        <dbReference type="Proteomes" id="UP000290848"/>
    </source>
</evidence>
<dbReference type="Proteomes" id="UP000290848">
    <property type="component" value="Unassembled WGS sequence"/>
</dbReference>
<proteinExistence type="predicted"/>
<dbReference type="GO" id="GO:0000155">
    <property type="term" value="F:phosphorelay sensor kinase activity"/>
    <property type="evidence" value="ECO:0007669"/>
    <property type="project" value="InterPro"/>
</dbReference>
<dbReference type="GO" id="GO:0016020">
    <property type="term" value="C:membrane"/>
    <property type="evidence" value="ECO:0007669"/>
    <property type="project" value="InterPro"/>
</dbReference>
<keyword evidence="3" id="KW-0808">Transferase</keyword>
<protein>
    <submittedName>
        <fullName evidence="3">Histidine kinase</fullName>
    </submittedName>
</protein>
<feature type="domain" description="Signal transduction histidine kinase internal region" evidence="2">
    <location>
        <begin position="158"/>
        <end position="237"/>
    </location>
</feature>
<evidence type="ECO:0000259" key="2">
    <source>
        <dbReference type="Pfam" id="PF06580"/>
    </source>
</evidence>
<dbReference type="InterPro" id="IPR036890">
    <property type="entry name" value="HATPase_C_sf"/>
</dbReference>
<keyword evidence="1" id="KW-0472">Membrane</keyword>
<gene>
    <name evidence="3" type="ORF">EKH83_18315</name>
</gene>
<dbReference type="InterPro" id="IPR010559">
    <property type="entry name" value="Sig_transdc_His_kin_internal"/>
</dbReference>
<reference evidence="3 4" key="1">
    <citation type="submission" date="2018-12" db="EMBL/GenBank/DDBJ databases">
        <title>The Draft Genome Sequence of the Soil Bacterium Pedobacter tournemirensis R1.</title>
        <authorList>
            <person name="He J."/>
        </authorList>
    </citation>
    <scope>NUCLEOTIDE SEQUENCE [LARGE SCALE GENOMIC DNA]</scope>
    <source>
        <strain evidence="3 4">R1</strain>
    </source>
</reference>
<dbReference type="Gene3D" id="3.30.565.10">
    <property type="entry name" value="Histidine kinase-like ATPase, C-terminal domain"/>
    <property type="match status" value="1"/>
</dbReference>
<sequence>MKKPIVQQIAFWCLGILVLTLIYGTAYDNYRLGFAVILMLLPVHMVYFYAVSYWIIPRFFFRQKYIVTAIACLTVAILVAVLYRLNEILISDPYIFQFYKAQDPAFSWSKLDGTFIQQLLRPGDFVNAVERSNVIVWIGISLRFIQMWYERQQAAVQAELNFLKGQVHPHFLFNTLNNLYALSLSESKQTPGVILGLSNILRYMLYECRSDEVLLKRDIEILQSYVALEKIRYEERLDLNFTFHGDPGARRIAPLLMLPLVENAFKHGVSETVDAPWISIELMIQNDQLLLKVANSKPEGRGPGGKRDFEKVGLSNVRKRLELLYPGRYTLELDDEDDVYIAVLKIHTIQPALINGK</sequence>
<evidence type="ECO:0000313" key="3">
    <source>
        <dbReference type="EMBL" id="RXF67778.1"/>
    </source>
</evidence>
<dbReference type="EMBL" id="RXOC01000015">
    <property type="protein sequence ID" value="RXF67778.1"/>
    <property type="molecule type" value="Genomic_DNA"/>
</dbReference>
<keyword evidence="3" id="KW-0418">Kinase</keyword>
<dbReference type="PANTHER" id="PTHR34220:SF7">
    <property type="entry name" value="SENSOR HISTIDINE KINASE YPDA"/>
    <property type="match status" value="1"/>
</dbReference>
<dbReference type="Pfam" id="PF06580">
    <property type="entry name" value="His_kinase"/>
    <property type="match status" value="1"/>
</dbReference>
<dbReference type="RefSeq" id="WP_128770911.1">
    <property type="nucleotide sequence ID" value="NZ_RXOC01000015.1"/>
</dbReference>